<dbReference type="KEGG" id="pami:JCM7686_pAMI8p070"/>
<protein>
    <submittedName>
        <fullName evidence="1">Uncharacterized protein</fullName>
    </submittedName>
</protein>
<sequence length="67" mass="7559">MSAMNMQTNEHRASASSATRLEARPIARLRNKDNGNVIGLIYEWNTGETQAAWFGKAERTFLIEEFG</sequence>
<dbReference type="PATRIC" id="fig|1367847.3.peg.4548"/>
<evidence type="ECO:0000313" key="2">
    <source>
        <dbReference type="Proteomes" id="UP000015480"/>
    </source>
</evidence>
<keyword evidence="1" id="KW-0614">Plasmid</keyword>
<proteinExistence type="predicted"/>
<organism evidence="1 2">
    <name type="scientific">Paracoccus aminophilus JCM 7686</name>
    <dbReference type="NCBI Taxonomy" id="1367847"/>
    <lineage>
        <taxon>Bacteria</taxon>
        <taxon>Pseudomonadati</taxon>
        <taxon>Pseudomonadota</taxon>
        <taxon>Alphaproteobacteria</taxon>
        <taxon>Rhodobacterales</taxon>
        <taxon>Paracoccaceae</taxon>
        <taxon>Paracoccus</taxon>
    </lineage>
</organism>
<evidence type="ECO:0000313" key="1">
    <source>
        <dbReference type="EMBL" id="AGT11571.1"/>
    </source>
</evidence>
<accession>S5Z2G5</accession>
<gene>
    <name evidence="1" type="ORF">JCM7686_pAMI8p070</name>
</gene>
<dbReference type="EMBL" id="CP006655">
    <property type="protein sequence ID" value="AGT11571.1"/>
    <property type="molecule type" value="Genomic_DNA"/>
</dbReference>
<geneLocation type="plasmid" evidence="1 2">
    <name>pAMI8</name>
</geneLocation>
<dbReference type="Proteomes" id="UP000015480">
    <property type="component" value="Plasmid pAMI8"/>
</dbReference>
<reference evidence="1 2" key="1">
    <citation type="journal article" date="2014" name="BMC Genomics">
        <title>Architecture and functions of a multipartite genome of the methylotrophic bacterium Paracoccus aminophilus JCM 7686, containing primary and secondary chromids.</title>
        <authorList>
            <person name="Dziewit L."/>
            <person name="Czarnecki J."/>
            <person name="Wibberg D."/>
            <person name="Radlinska M."/>
            <person name="Mrozek P."/>
            <person name="Szymczak M."/>
            <person name="Schluter A."/>
            <person name="Puhler A."/>
            <person name="Bartosik D."/>
        </authorList>
    </citation>
    <scope>NUCLEOTIDE SEQUENCE [LARGE SCALE GENOMIC DNA]</scope>
    <source>
        <strain evidence="1">JCM 7686</strain>
        <plasmid evidence="2">Plasmid pAMI8</plasmid>
    </source>
</reference>
<keyword evidence="2" id="KW-1185">Reference proteome</keyword>
<name>S5Z2G5_PARAH</name>
<dbReference type="AlphaFoldDB" id="S5Z2G5"/>
<dbReference type="HOGENOM" id="CLU_2808491_0_0_5"/>